<gene>
    <name evidence="3" type="ORF">B0G85_1261</name>
</gene>
<dbReference type="SUPFAM" id="SSF50249">
    <property type="entry name" value="Nucleic acid-binding proteins"/>
    <property type="match status" value="1"/>
</dbReference>
<dbReference type="EMBL" id="PGTX01000003">
    <property type="protein sequence ID" value="PJI79159.1"/>
    <property type="molecule type" value="Genomic_DNA"/>
</dbReference>
<dbReference type="GO" id="GO:0003723">
    <property type="term" value="F:RNA binding"/>
    <property type="evidence" value="ECO:0007669"/>
    <property type="project" value="InterPro"/>
</dbReference>
<accession>A0A2M8VPS0</accession>
<evidence type="ECO:0000313" key="3">
    <source>
        <dbReference type="EMBL" id="PJI79159.1"/>
    </source>
</evidence>
<keyword evidence="1" id="KW-0175">Coiled coil</keyword>
<reference evidence="3 4" key="1">
    <citation type="submission" date="2017-11" db="EMBL/GenBank/DDBJ databases">
        <title>Genomic Encyclopedia of Type Strains, Phase III (KMG-III): the genomes of soil and plant-associated and newly described type strains.</title>
        <authorList>
            <person name="Whitman W."/>
        </authorList>
    </citation>
    <scope>NUCLEOTIDE SEQUENCE [LARGE SCALE GENOMIC DNA]</scope>
    <source>
        <strain evidence="3 4">UB-Domo-W1</strain>
    </source>
</reference>
<dbReference type="OrthoDB" id="9764149at2"/>
<dbReference type="SMART" id="SM00955">
    <property type="entry name" value="RNB"/>
    <property type="match status" value="1"/>
</dbReference>
<evidence type="ECO:0000313" key="4">
    <source>
        <dbReference type="Proteomes" id="UP000229366"/>
    </source>
</evidence>
<dbReference type="InterPro" id="IPR040596">
    <property type="entry name" value="RNase_II_C_S1"/>
</dbReference>
<dbReference type="GO" id="GO:0005829">
    <property type="term" value="C:cytosol"/>
    <property type="evidence" value="ECO:0007669"/>
    <property type="project" value="TreeGrafter"/>
</dbReference>
<keyword evidence="4" id="KW-1185">Reference proteome</keyword>
<protein>
    <submittedName>
        <fullName evidence="3">Exoribonuclease-2</fullName>
    </submittedName>
</protein>
<organism evidence="3 4">
    <name type="scientific">Polynucleobacter brandtiae</name>
    <dbReference type="NCBI Taxonomy" id="1938816"/>
    <lineage>
        <taxon>Bacteria</taxon>
        <taxon>Pseudomonadati</taxon>
        <taxon>Pseudomonadota</taxon>
        <taxon>Betaproteobacteria</taxon>
        <taxon>Burkholderiales</taxon>
        <taxon>Burkholderiaceae</taxon>
        <taxon>Polynucleobacter</taxon>
    </lineage>
</organism>
<proteinExistence type="predicted"/>
<dbReference type="GO" id="GO:0006402">
    <property type="term" value="P:mRNA catabolic process"/>
    <property type="evidence" value="ECO:0007669"/>
    <property type="project" value="TreeGrafter"/>
</dbReference>
<dbReference type="InterPro" id="IPR001900">
    <property type="entry name" value="RNase_II/R"/>
</dbReference>
<feature type="domain" description="RNB" evidence="2">
    <location>
        <begin position="56"/>
        <end position="389"/>
    </location>
</feature>
<feature type="coiled-coil region" evidence="1">
    <location>
        <begin position="399"/>
        <end position="426"/>
    </location>
</feature>
<dbReference type="PANTHER" id="PTHR23355:SF37">
    <property type="entry name" value="EXORIBONUCLEASE 2"/>
    <property type="match status" value="1"/>
</dbReference>
<dbReference type="GO" id="GO:0004540">
    <property type="term" value="F:RNA nuclease activity"/>
    <property type="evidence" value="ECO:0007669"/>
    <property type="project" value="InterPro"/>
</dbReference>
<comment type="caution">
    <text evidence="3">The sequence shown here is derived from an EMBL/GenBank/DDBJ whole genome shotgun (WGS) entry which is preliminary data.</text>
</comment>
<dbReference type="AlphaFoldDB" id="A0A2M8VPS0"/>
<dbReference type="InterPro" id="IPR012340">
    <property type="entry name" value="NA-bd_OB-fold"/>
</dbReference>
<dbReference type="Proteomes" id="UP000229366">
    <property type="component" value="Unassembled WGS sequence"/>
</dbReference>
<dbReference type="PANTHER" id="PTHR23355">
    <property type="entry name" value="RIBONUCLEASE"/>
    <property type="match status" value="1"/>
</dbReference>
<evidence type="ECO:0000259" key="2">
    <source>
        <dbReference type="SMART" id="SM00955"/>
    </source>
</evidence>
<name>A0A2M8VPS0_9BURK</name>
<dbReference type="Pfam" id="PF18614">
    <property type="entry name" value="RNase_II_C_S1"/>
    <property type="match status" value="1"/>
</dbReference>
<evidence type="ECO:0000256" key="1">
    <source>
        <dbReference type="SAM" id="Coils"/>
    </source>
</evidence>
<dbReference type="InterPro" id="IPR050180">
    <property type="entry name" value="RNR_Ribonuclease"/>
</dbReference>
<sequence length="496" mass="55612">MTKISSHRHHQFTRADLAHIASIAMQERGLEPEFSPEVHNQLDLIAAPGQDDDPSIQDLTDLLWCSLDNDDSKDLDQLTVSIALPDGTTKILVAIADVDVLIKKDSPIDDHAKINTASVYTSARIFPMLPEKLSTNLSSLNPDEVRLALVTEMIISKDGIVQESLIYRAKVMNRAKLAYDAISAWIEGIGSAPAALCSVKGMEEQLRAQDRVAQLLRKRRHDAGSLHLEIFQPKAIFKNNKIVGIQEQVQNRGRQLIEEFMIAVNESTAHFLLKHQVPSLRRVVRSPDRWLRIVELARQYGDTLPADPDSRALSEFLARRLKVDPIRFPDLSLVVVKLMGPGEYVLERPGAEAIGHFGLAVQDYTHSTAPNRRYPDLITLRMIKSILQRKPLAYETKELQGLAEHCTKQEDAIRKVERRVRKSEAALFLEPYIGKTFDGIITGIAPNNGWVRIFNPPAEGMLMSRTQLVDIGRKVHVQLVSTNVEMGFINFALASK</sequence>
<dbReference type="RefSeq" id="WP_100379598.1">
    <property type="nucleotide sequence ID" value="NZ_CBCSBW010000003.1"/>
</dbReference>
<dbReference type="Pfam" id="PF00773">
    <property type="entry name" value="RNB"/>
    <property type="match status" value="1"/>
</dbReference>